<dbReference type="Pfam" id="PF14274">
    <property type="entry name" value="BT_3044-like_C"/>
    <property type="match status" value="1"/>
</dbReference>
<dbReference type="InterPro" id="IPR013728">
    <property type="entry name" value="BT_3987-like_N"/>
</dbReference>
<evidence type="ECO:0000259" key="2">
    <source>
        <dbReference type="Pfam" id="PF14274"/>
    </source>
</evidence>
<name>A0ABS1R992_9SPHI</name>
<dbReference type="InterPro" id="IPR025371">
    <property type="entry name" value="BT_3044-like_C"/>
</dbReference>
<protein>
    <submittedName>
        <fullName evidence="3">DUF4361 domain-containing protein</fullName>
    </submittedName>
</protein>
<proteinExistence type="predicted"/>
<comment type="caution">
    <text evidence="3">The sequence shown here is derived from an EMBL/GenBank/DDBJ whole genome shotgun (WGS) entry which is preliminary data.</text>
</comment>
<gene>
    <name evidence="3" type="ORF">JKG61_20975</name>
</gene>
<keyword evidence="4" id="KW-1185">Reference proteome</keyword>
<dbReference type="Proteomes" id="UP000625283">
    <property type="component" value="Unassembled WGS sequence"/>
</dbReference>
<accession>A0ABS1R992</accession>
<dbReference type="Gene3D" id="2.60.40.1740">
    <property type="entry name" value="hypothetical protein (bacova_03559)"/>
    <property type="match status" value="1"/>
</dbReference>
<dbReference type="Pfam" id="PF08522">
    <property type="entry name" value="BT_3987-like_N"/>
    <property type="match status" value="1"/>
</dbReference>
<reference evidence="3 4" key="1">
    <citation type="submission" date="2021-01" db="EMBL/GenBank/DDBJ databases">
        <title>C459-1 draft genome sequence.</title>
        <authorList>
            <person name="Zhang X.-F."/>
        </authorList>
    </citation>
    <scope>NUCLEOTIDE SEQUENCE [LARGE SCALE GENOMIC DNA]</scope>
    <source>
        <strain evidence="4">C459-1</strain>
    </source>
</reference>
<dbReference type="EMBL" id="JAERTY010000013">
    <property type="protein sequence ID" value="MBL1411243.1"/>
    <property type="molecule type" value="Genomic_DNA"/>
</dbReference>
<dbReference type="PROSITE" id="PS51257">
    <property type="entry name" value="PROKAR_LIPOPROTEIN"/>
    <property type="match status" value="1"/>
</dbReference>
<evidence type="ECO:0000259" key="1">
    <source>
        <dbReference type="Pfam" id="PF08522"/>
    </source>
</evidence>
<feature type="domain" description="BT-3987-like N-terminal" evidence="1">
    <location>
        <begin position="29"/>
        <end position="152"/>
    </location>
</feature>
<dbReference type="RefSeq" id="WP_202104972.1">
    <property type="nucleotide sequence ID" value="NZ_JAERTY010000013.1"/>
</dbReference>
<organism evidence="3 4">
    <name type="scientific">Sphingobacterium faecale</name>
    <dbReference type="NCBI Taxonomy" id="2803775"/>
    <lineage>
        <taxon>Bacteria</taxon>
        <taxon>Pseudomonadati</taxon>
        <taxon>Bacteroidota</taxon>
        <taxon>Sphingobacteriia</taxon>
        <taxon>Sphingobacteriales</taxon>
        <taxon>Sphingobacteriaceae</taxon>
        <taxon>Sphingobacterium</taxon>
    </lineage>
</organism>
<sequence>MKRRYITALALLIGLASCNDNEVFEKEMYKNEVSLISSDNHNVFQEVVHMTGEEIIGYVAASAGGTLAPTKDLTVGLEEDAEPLKEYNWANFDAAEELYAKLLPPDKYEIMDDKLVIKAGERTGRTMIKLRPEGLSPDSTYFIGLKVVDNSGVEINPKKNTMLYQVSFQNDYASQVNSSMYMMTGLKDDVIPVAANKRLFPLTHSSVRLTAGNELFEPKLASINKNSMILEIDDSNRVTIKPYKTIKIVQLDNDPKYPNIFQVEESFGKKTNVFLLSYQYSLDGGVTYFKMKERVEMQVK</sequence>
<feature type="domain" description="BT-3044-like C-terminal" evidence="2">
    <location>
        <begin position="161"/>
        <end position="294"/>
    </location>
</feature>
<evidence type="ECO:0000313" key="3">
    <source>
        <dbReference type="EMBL" id="MBL1411243.1"/>
    </source>
</evidence>
<evidence type="ECO:0000313" key="4">
    <source>
        <dbReference type="Proteomes" id="UP000625283"/>
    </source>
</evidence>